<evidence type="ECO:0000256" key="4">
    <source>
        <dbReference type="RuleBase" id="RU365031"/>
    </source>
</evidence>
<protein>
    <recommendedName>
        <fullName evidence="4">Aminoglycoside N(3)-acetyltransferase</fullName>
        <ecNumber evidence="4">2.3.1.-</ecNumber>
    </recommendedName>
</protein>
<evidence type="ECO:0000256" key="1">
    <source>
        <dbReference type="ARBA" id="ARBA00006383"/>
    </source>
</evidence>
<evidence type="ECO:0000256" key="3">
    <source>
        <dbReference type="ARBA" id="ARBA00023315"/>
    </source>
</evidence>
<proteinExistence type="inferred from homology"/>
<keyword evidence="3 4" id="KW-0012">Acyltransferase</keyword>
<evidence type="ECO:0000313" key="6">
    <source>
        <dbReference type="Proteomes" id="UP000186096"/>
    </source>
</evidence>
<evidence type="ECO:0000256" key="2">
    <source>
        <dbReference type="ARBA" id="ARBA00022679"/>
    </source>
</evidence>
<dbReference type="GO" id="GO:0046353">
    <property type="term" value="F:aminoglycoside 3-N-acetyltransferase activity"/>
    <property type="evidence" value="ECO:0007669"/>
    <property type="project" value="UniProtKB-EC"/>
</dbReference>
<dbReference type="Pfam" id="PF02522">
    <property type="entry name" value="Antibiotic_NAT"/>
    <property type="match status" value="1"/>
</dbReference>
<dbReference type="InterPro" id="IPR003679">
    <property type="entry name" value="Amioglycoside_AcTrfase"/>
</dbReference>
<dbReference type="Proteomes" id="UP000186096">
    <property type="component" value="Unassembled WGS sequence"/>
</dbReference>
<dbReference type="EMBL" id="FTNI01000013">
    <property type="protein sequence ID" value="SIR68784.1"/>
    <property type="molecule type" value="Genomic_DNA"/>
</dbReference>
<dbReference type="InterPro" id="IPR028345">
    <property type="entry name" value="Antibiotic_NAT-like"/>
</dbReference>
<dbReference type="PANTHER" id="PTHR11104:SF0">
    <property type="entry name" value="SPBETA PROPHAGE-DERIVED AMINOGLYCOSIDE N(3')-ACETYLTRANSFERASE-LIKE PROTEIN YOKD"/>
    <property type="match status" value="1"/>
</dbReference>
<dbReference type="PANTHER" id="PTHR11104">
    <property type="entry name" value="AMINOGLYCOSIDE N3-ACETYLTRANSFERASE"/>
    <property type="match status" value="1"/>
</dbReference>
<comment type="catalytic activity">
    <reaction evidence="4">
        <text>a 2-deoxystreptamine antibiotic + acetyl-CoA = an N(3)-acetyl-2-deoxystreptamine antibiotic + CoA + H(+)</text>
        <dbReference type="Rhea" id="RHEA:12665"/>
        <dbReference type="ChEBI" id="CHEBI:15378"/>
        <dbReference type="ChEBI" id="CHEBI:57287"/>
        <dbReference type="ChEBI" id="CHEBI:57288"/>
        <dbReference type="ChEBI" id="CHEBI:57921"/>
        <dbReference type="ChEBI" id="CHEBI:77452"/>
        <dbReference type="EC" id="2.3.1.81"/>
    </reaction>
</comment>
<organism evidence="5 6">
    <name type="scientific">Microbispora rosea</name>
    <dbReference type="NCBI Taxonomy" id="58117"/>
    <lineage>
        <taxon>Bacteria</taxon>
        <taxon>Bacillati</taxon>
        <taxon>Actinomycetota</taxon>
        <taxon>Actinomycetes</taxon>
        <taxon>Streptosporangiales</taxon>
        <taxon>Streptosporangiaceae</taxon>
        <taxon>Microbispora</taxon>
    </lineage>
</organism>
<dbReference type="EC" id="2.3.1.-" evidence="4"/>
<dbReference type="GO" id="GO:0046677">
    <property type="term" value="P:response to antibiotic"/>
    <property type="evidence" value="ECO:0007669"/>
    <property type="project" value="UniProtKB-KW"/>
</dbReference>
<comment type="similarity">
    <text evidence="1 4">Belongs to the antibiotic N-acetyltransferase family.</text>
</comment>
<keyword evidence="2 4" id="KW-0808">Transferase</keyword>
<reference evidence="6" key="1">
    <citation type="submission" date="2017-01" db="EMBL/GenBank/DDBJ databases">
        <authorList>
            <person name="Varghese N."/>
            <person name="Submissions S."/>
        </authorList>
    </citation>
    <scope>NUCLEOTIDE SEQUENCE [LARGE SCALE GENOMIC DNA]</scope>
    <source>
        <strain evidence="6">ATCC 12950</strain>
    </source>
</reference>
<dbReference type="STRING" id="58117.SAMN05421833_11312"/>
<keyword evidence="4" id="KW-0046">Antibiotic resistance</keyword>
<keyword evidence="6" id="KW-1185">Reference proteome</keyword>
<gene>
    <name evidence="5" type="ORF">SAMN05421833_11312</name>
</gene>
<accession>A0A1N7CZ93</accession>
<dbReference type="SUPFAM" id="SSF110710">
    <property type="entry name" value="TTHA0583/YokD-like"/>
    <property type="match status" value="1"/>
</dbReference>
<name>A0A1N7CZ93_9ACTN</name>
<sequence length="278" mass="29586">MMFTRYSLARDLTALGVRVGGVLLVHASMRSIGRVLGGASAVVGALCDALGAGGTLVVLTATEGNSDTSRAYLRKVAGMTDAETADYRASMPAFDPLTSPSSGMGKVAECVRTTAGAVRSAHPQSSFAAVGPLAAALMDGHAPECHLGEESPLARLCEVEASVLLIGVGYDQCTAFHLGEYRYTERPPRRSYRCVRDFGQGPQWWQYEDVVLDDGDFGELGTAFETTEAVRLGRIGNAESRLFPIGGAVRFAAKWLAEHRDPKDSPPTQGHLTYASFP</sequence>
<dbReference type="AlphaFoldDB" id="A0A1N7CZ93"/>
<evidence type="ECO:0000313" key="5">
    <source>
        <dbReference type="EMBL" id="SIR68784.1"/>
    </source>
</evidence>